<keyword evidence="1" id="KW-0732">Signal</keyword>
<feature type="domain" description="ShKT" evidence="2">
    <location>
        <begin position="170"/>
        <end position="211"/>
    </location>
</feature>
<dbReference type="CTD" id="9946570"/>
<dbReference type="Gene3D" id="1.10.10.1940">
    <property type="match status" value="1"/>
</dbReference>
<feature type="signal peptide" evidence="1">
    <location>
        <begin position="1"/>
        <end position="27"/>
    </location>
</feature>
<dbReference type="InParanoid" id="A0A1S0TSH1"/>
<gene>
    <name evidence="3" type="ORF">LOAG_09136</name>
</gene>
<name>A0A1S0TSH1_LOALO</name>
<accession>A0A1S0TSH1</accession>
<dbReference type="InterPro" id="IPR003582">
    <property type="entry name" value="ShKT_dom"/>
</dbReference>
<dbReference type="Gene3D" id="1.10.10.1870">
    <property type="entry name" value="ShTK domain-like"/>
    <property type="match status" value="1"/>
</dbReference>
<dbReference type="EMBL" id="JH712296">
    <property type="protein sequence ID" value="EFO19360.1"/>
    <property type="molecule type" value="Genomic_DNA"/>
</dbReference>
<dbReference type="OMA" id="LMAIECP"/>
<dbReference type="AlphaFoldDB" id="A0A1S0TSH1"/>
<dbReference type="RefSeq" id="XP_003144712.1">
    <property type="nucleotide sequence ID" value="XM_003144664.2"/>
</dbReference>
<dbReference type="Pfam" id="PF01549">
    <property type="entry name" value="ShK"/>
    <property type="match status" value="2"/>
</dbReference>
<reference evidence="3" key="1">
    <citation type="submission" date="2012-04" db="EMBL/GenBank/DDBJ databases">
        <title>The Genome Sequence of Loa loa.</title>
        <authorList>
            <consortium name="The Broad Institute Genome Sequencing Platform"/>
            <consortium name="Broad Institute Genome Sequencing Center for Infectious Disease"/>
            <person name="Nutman T.B."/>
            <person name="Fink D.L."/>
            <person name="Russ C."/>
            <person name="Young S."/>
            <person name="Zeng Q."/>
            <person name="Gargeya S."/>
            <person name="Alvarado L."/>
            <person name="Berlin A."/>
            <person name="Chapman S.B."/>
            <person name="Chen Z."/>
            <person name="Freedman E."/>
            <person name="Gellesch M."/>
            <person name="Goldberg J."/>
            <person name="Griggs A."/>
            <person name="Gujja S."/>
            <person name="Heilman E.R."/>
            <person name="Heiman D."/>
            <person name="Howarth C."/>
            <person name="Mehta T."/>
            <person name="Neiman D."/>
            <person name="Pearson M."/>
            <person name="Roberts A."/>
            <person name="Saif S."/>
            <person name="Shea T."/>
            <person name="Shenoy N."/>
            <person name="Sisk P."/>
            <person name="Stolte C."/>
            <person name="Sykes S."/>
            <person name="White J."/>
            <person name="Yandava C."/>
            <person name="Haas B."/>
            <person name="Henn M.R."/>
            <person name="Nusbaum C."/>
            <person name="Birren B."/>
        </authorList>
    </citation>
    <scope>NUCLEOTIDE SEQUENCE [LARGE SCALE GENOMIC DNA]</scope>
</reference>
<evidence type="ECO:0000259" key="2">
    <source>
        <dbReference type="SMART" id="SM00254"/>
    </source>
</evidence>
<feature type="chain" id="PRO_5010177999" description="ShKT domain-containing protein" evidence="1">
    <location>
        <begin position="28"/>
        <end position="270"/>
    </location>
</feature>
<dbReference type="PANTHER" id="PTHR46219:SF5">
    <property type="entry name" value="SHKT DOMAIN-CONTAINING PROTEIN"/>
    <property type="match status" value="1"/>
</dbReference>
<dbReference type="PANTHER" id="PTHR46219">
    <property type="entry name" value="PROTEIN CBG11138"/>
    <property type="match status" value="1"/>
</dbReference>
<dbReference type="KEGG" id="loa:LOAG_09136"/>
<organism evidence="3">
    <name type="scientific">Loa loa</name>
    <name type="common">Eye worm</name>
    <name type="synonym">Filaria loa</name>
    <dbReference type="NCBI Taxonomy" id="7209"/>
    <lineage>
        <taxon>Eukaryota</taxon>
        <taxon>Metazoa</taxon>
        <taxon>Ecdysozoa</taxon>
        <taxon>Nematoda</taxon>
        <taxon>Chromadorea</taxon>
        <taxon>Rhabditida</taxon>
        <taxon>Spirurina</taxon>
        <taxon>Spiruromorpha</taxon>
        <taxon>Filarioidea</taxon>
        <taxon>Onchocercidae</taxon>
        <taxon>Loa</taxon>
    </lineage>
</organism>
<protein>
    <recommendedName>
        <fullName evidence="2">ShKT domain-containing protein</fullName>
    </recommendedName>
</protein>
<feature type="domain" description="ShKT" evidence="2">
    <location>
        <begin position="227"/>
        <end position="268"/>
    </location>
</feature>
<proteinExistence type="predicted"/>
<dbReference type="GeneID" id="9946570"/>
<evidence type="ECO:0000256" key="1">
    <source>
        <dbReference type="SAM" id="SignalP"/>
    </source>
</evidence>
<sequence>MASFSGYDSLAIFLLFLLSQYQTKTQAMNSRLTCGMNKELTPSMNKEKARGMDKELARDINKKVPQAMKKDLAHGTNMGLPQSMNKELARGIDKELARDINEKVTQDMKKDLAHDTNMELSQNMNKEMAQGMNREVVPGENEKMDQDVNKKMAQAMDVESQENDNSTSQLCYDSSALNRDSDCTKYYYLCDNDVYYNLMTWQCPLTCGRCSDLIVPSFRTGILANGTCVDLNGPNGRSDCRKYITLCRDPRYISLMAIECPKTCRYCSNH</sequence>
<dbReference type="OrthoDB" id="5863778at2759"/>
<evidence type="ECO:0000313" key="3">
    <source>
        <dbReference type="EMBL" id="EFO19360.1"/>
    </source>
</evidence>
<dbReference type="SMART" id="SM00254">
    <property type="entry name" value="ShKT"/>
    <property type="match status" value="2"/>
</dbReference>